<gene>
    <name evidence="3" type="ORF">RFI_29899</name>
</gene>
<protein>
    <recommendedName>
        <fullName evidence="2">WW domain-containing protein</fullName>
    </recommendedName>
</protein>
<evidence type="ECO:0000256" key="1">
    <source>
        <dbReference type="SAM" id="Phobius"/>
    </source>
</evidence>
<organism evidence="3 4">
    <name type="scientific">Reticulomyxa filosa</name>
    <dbReference type="NCBI Taxonomy" id="46433"/>
    <lineage>
        <taxon>Eukaryota</taxon>
        <taxon>Sar</taxon>
        <taxon>Rhizaria</taxon>
        <taxon>Retaria</taxon>
        <taxon>Foraminifera</taxon>
        <taxon>Monothalamids</taxon>
        <taxon>Reticulomyxidae</taxon>
        <taxon>Reticulomyxa</taxon>
    </lineage>
</organism>
<dbReference type="OrthoDB" id="187617at2759"/>
<dbReference type="SUPFAM" id="SSF51045">
    <property type="entry name" value="WW domain"/>
    <property type="match status" value="1"/>
</dbReference>
<dbReference type="PROSITE" id="PS50020">
    <property type="entry name" value="WW_DOMAIN_2"/>
    <property type="match status" value="1"/>
</dbReference>
<dbReference type="Gene3D" id="2.20.70.10">
    <property type="match status" value="1"/>
</dbReference>
<accession>X6M259</accession>
<name>X6M259_RETFI</name>
<sequence length="225" mass="26524">MDGEEWFYIDPFTEKPSDAAVTSYELKELFRTKQVTAECLVWNSSVGSDFVPISTLSKLSQYLASGNEDASVRNVNMGKGSPENWREFTTEEGRPYYHNIVTEEITWEKPDCLKTENELGKSVKKSTLHTFIYRRVYTRYMFVYMTIIFYITLEKSVHSKKKKKRGNWRWIPHPIEGYAKAKYITTNKNGTLLFEAENGEVLFCHLWKEEERGSNVYFHFYFLSF</sequence>
<keyword evidence="1" id="KW-0812">Transmembrane</keyword>
<feature type="domain" description="WW" evidence="2">
    <location>
        <begin position="79"/>
        <end position="112"/>
    </location>
</feature>
<feature type="transmembrane region" description="Helical" evidence="1">
    <location>
        <begin position="136"/>
        <end position="153"/>
    </location>
</feature>
<comment type="caution">
    <text evidence="3">The sequence shown here is derived from an EMBL/GenBank/DDBJ whole genome shotgun (WGS) entry which is preliminary data.</text>
</comment>
<dbReference type="CDD" id="cd00201">
    <property type="entry name" value="WW"/>
    <property type="match status" value="1"/>
</dbReference>
<dbReference type="AlphaFoldDB" id="X6M259"/>
<evidence type="ECO:0000313" key="4">
    <source>
        <dbReference type="Proteomes" id="UP000023152"/>
    </source>
</evidence>
<proteinExistence type="predicted"/>
<dbReference type="EMBL" id="ASPP01026111">
    <property type="protein sequence ID" value="ETO07492.1"/>
    <property type="molecule type" value="Genomic_DNA"/>
</dbReference>
<keyword evidence="4" id="KW-1185">Reference proteome</keyword>
<dbReference type="Proteomes" id="UP000023152">
    <property type="component" value="Unassembled WGS sequence"/>
</dbReference>
<dbReference type="InterPro" id="IPR036020">
    <property type="entry name" value="WW_dom_sf"/>
</dbReference>
<dbReference type="SMART" id="SM00456">
    <property type="entry name" value="WW"/>
    <property type="match status" value="1"/>
</dbReference>
<keyword evidence="1" id="KW-0472">Membrane</keyword>
<dbReference type="Pfam" id="PF00397">
    <property type="entry name" value="WW"/>
    <property type="match status" value="1"/>
</dbReference>
<evidence type="ECO:0000313" key="3">
    <source>
        <dbReference type="EMBL" id="ETO07492.1"/>
    </source>
</evidence>
<keyword evidence="1" id="KW-1133">Transmembrane helix</keyword>
<reference evidence="3 4" key="1">
    <citation type="journal article" date="2013" name="Curr. Biol.">
        <title>The Genome of the Foraminiferan Reticulomyxa filosa.</title>
        <authorList>
            <person name="Glockner G."/>
            <person name="Hulsmann N."/>
            <person name="Schleicher M."/>
            <person name="Noegel A.A."/>
            <person name="Eichinger L."/>
            <person name="Gallinger C."/>
            <person name="Pawlowski J."/>
            <person name="Sierra R."/>
            <person name="Euteneuer U."/>
            <person name="Pillet L."/>
            <person name="Moustafa A."/>
            <person name="Platzer M."/>
            <person name="Groth M."/>
            <person name="Szafranski K."/>
            <person name="Schliwa M."/>
        </authorList>
    </citation>
    <scope>NUCLEOTIDE SEQUENCE [LARGE SCALE GENOMIC DNA]</scope>
</reference>
<evidence type="ECO:0000259" key="2">
    <source>
        <dbReference type="PROSITE" id="PS50020"/>
    </source>
</evidence>
<dbReference type="InterPro" id="IPR001202">
    <property type="entry name" value="WW_dom"/>
</dbReference>